<reference evidence="2" key="1">
    <citation type="submission" date="2018-04" db="EMBL/GenBank/DDBJ databases">
        <title>Whole genome sequencing of Hypsizygus marmoreus.</title>
        <authorList>
            <person name="Choi I.-G."/>
            <person name="Min B."/>
            <person name="Kim J.-G."/>
            <person name="Kim S."/>
            <person name="Oh Y.-L."/>
            <person name="Kong W.-S."/>
            <person name="Park H."/>
            <person name="Jeong J."/>
            <person name="Song E.-S."/>
        </authorList>
    </citation>
    <scope>NUCLEOTIDE SEQUENCE [LARGE SCALE GENOMIC DNA]</scope>
    <source>
        <strain evidence="2">51987-8</strain>
    </source>
</reference>
<dbReference type="InParanoid" id="A0A369J341"/>
<organism evidence="2 3">
    <name type="scientific">Hypsizygus marmoreus</name>
    <name type="common">White beech mushroom</name>
    <name type="synonym">Agaricus marmoreus</name>
    <dbReference type="NCBI Taxonomy" id="39966"/>
    <lineage>
        <taxon>Eukaryota</taxon>
        <taxon>Fungi</taxon>
        <taxon>Dikarya</taxon>
        <taxon>Basidiomycota</taxon>
        <taxon>Agaricomycotina</taxon>
        <taxon>Agaricomycetes</taxon>
        <taxon>Agaricomycetidae</taxon>
        <taxon>Agaricales</taxon>
        <taxon>Tricholomatineae</taxon>
        <taxon>Lyophyllaceae</taxon>
        <taxon>Hypsizygus</taxon>
    </lineage>
</organism>
<accession>A0A369J341</accession>
<dbReference type="AlphaFoldDB" id="A0A369J341"/>
<dbReference type="EMBL" id="LUEZ02000096">
    <property type="protein sequence ID" value="RDB14805.1"/>
    <property type="molecule type" value="Genomic_DNA"/>
</dbReference>
<protein>
    <submittedName>
        <fullName evidence="2">Uncharacterized protein</fullName>
    </submittedName>
</protein>
<evidence type="ECO:0000256" key="1">
    <source>
        <dbReference type="SAM" id="MobiDB-lite"/>
    </source>
</evidence>
<evidence type="ECO:0000313" key="3">
    <source>
        <dbReference type="Proteomes" id="UP000076154"/>
    </source>
</evidence>
<name>A0A369J341_HYPMA</name>
<feature type="region of interest" description="Disordered" evidence="1">
    <location>
        <begin position="26"/>
        <end position="48"/>
    </location>
</feature>
<gene>
    <name evidence="2" type="ORF">Hypma_016581</name>
</gene>
<keyword evidence="3" id="KW-1185">Reference proteome</keyword>
<sequence length="48" mass="5678">MLLFHFRCMKPSYDMPRGHRTIDSKIPAKFPPPSSSHTLNTRFHAEHR</sequence>
<evidence type="ECO:0000313" key="2">
    <source>
        <dbReference type="EMBL" id="RDB14805.1"/>
    </source>
</evidence>
<proteinExistence type="predicted"/>
<comment type="caution">
    <text evidence="2">The sequence shown here is derived from an EMBL/GenBank/DDBJ whole genome shotgun (WGS) entry which is preliminary data.</text>
</comment>
<dbReference type="Proteomes" id="UP000076154">
    <property type="component" value="Unassembled WGS sequence"/>
</dbReference>